<dbReference type="PANTHER" id="PTHR43048">
    <property type="entry name" value="METHYLMALONYL-COA EPIMERASE"/>
    <property type="match status" value="1"/>
</dbReference>
<dbReference type="Proteomes" id="UP001524473">
    <property type="component" value="Unassembled WGS sequence"/>
</dbReference>
<keyword evidence="5" id="KW-1185">Reference proteome</keyword>
<dbReference type="GeneID" id="90534044"/>
<dbReference type="CDD" id="cd06587">
    <property type="entry name" value="VOC"/>
    <property type="match status" value="2"/>
</dbReference>
<evidence type="ECO:0000256" key="1">
    <source>
        <dbReference type="ARBA" id="ARBA00022723"/>
    </source>
</evidence>
<dbReference type="EMBL" id="JANFZH010000013">
    <property type="protein sequence ID" value="MCQ4839692.1"/>
    <property type="molecule type" value="Genomic_DNA"/>
</dbReference>
<gene>
    <name evidence="4" type="ORF">NE695_07175</name>
</gene>
<proteinExistence type="predicted"/>
<sequence>MITKIAHTAMKVTDMERAVAFYCGEVGFRKAFELPDAQGNPWIVYLKICDGAFLELFYGGEKDRDPAYASDRVGYHHWCVSVGDLTPFAAKAFEKGWIGSPEPQLGKDGNRSIWIHDPDGNALELVQYAPGSPQMQSNQGPYEYGREGLTGIAHVAFTVSDMEQALAFYREKLGFALIESLKDEEGKPWLNYLRVADGTYLELFYGGRDRVEEKDSSAGFMHMCLECGDIQETVEALRGKGAPIDVEPKQGGDKNWQAWTHDPDGNKIELMKISPESPQAKA</sequence>
<dbReference type="InterPro" id="IPR051785">
    <property type="entry name" value="MMCE/EMCE_epimerase"/>
</dbReference>
<dbReference type="SUPFAM" id="SSF54593">
    <property type="entry name" value="Glyoxalase/Bleomycin resistance protein/Dihydroxybiphenyl dioxygenase"/>
    <property type="match status" value="2"/>
</dbReference>
<dbReference type="Gene3D" id="3.10.180.10">
    <property type="entry name" value="2,3-Dihydroxybiphenyl 1,2-Dioxygenase, domain 1"/>
    <property type="match status" value="2"/>
</dbReference>
<protein>
    <submittedName>
        <fullName evidence="4">VOC family protein</fullName>
    </submittedName>
</protein>
<organism evidence="4 5">
    <name type="scientific">Neglectibacter timonensis</name>
    <dbReference type="NCBI Taxonomy" id="1776382"/>
    <lineage>
        <taxon>Bacteria</taxon>
        <taxon>Bacillati</taxon>
        <taxon>Bacillota</taxon>
        <taxon>Clostridia</taxon>
        <taxon>Eubacteriales</taxon>
        <taxon>Oscillospiraceae</taxon>
        <taxon>Neglectibacter</taxon>
    </lineage>
</organism>
<evidence type="ECO:0000259" key="3">
    <source>
        <dbReference type="PROSITE" id="PS51819"/>
    </source>
</evidence>
<feature type="domain" description="VOC" evidence="3">
    <location>
        <begin position="151"/>
        <end position="273"/>
    </location>
</feature>
<accession>A0ABT1RYD8</accession>
<name>A0ABT1RYD8_9FIRM</name>
<dbReference type="InterPro" id="IPR004360">
    <property type="entry name" value="Glyas_Fos-R_dOase_dom"/>
</dbReference>
<dbReference type="InterPro" id="IPR029068">
    <property type="entry name" value="Glyas_Bleomycin-R_OHBP_Dase"/>
</dbReference>
<reference evidence="4 5" key="1">
    <citation type="submission" date="2022-06" db="EMBL/GenBank/DDBJ databases">
        <title>Isolation of gut microbiota from human fecal samples.</title>
        <authorList>
            <person name="Pamer E.G."/>
            <person name="Barat B."/>
            <person name="Waligurski E."/>
            <person name="Medina S."/>
            <person name="Paddock L."/>
            <person name="Mostad J."/>
        </authorList>
    </citation>
    <scope>NUCLEOTIDE SEQUENCE [LARGE SCALE GENOMIC DNA]</scope>
    <source>
        <strain evidence="4 5">DFI.9.73</strain>
    </source>
</reference>
<keyword evidence="1" id="KW-0479">Metal-binding</keyword>
<dbReference type="Pfam" id="PF00903">
    <property type="entry name" value="Glyoxalase"/>
    <property type="match status" value="2"/>
</dbReference>
<dbReference type="InterPro" id="IPR018146">
    <property type="entry name" value="Glyoxalase_1_CS"/>
</dbReference>
<evidence type="ECO:0000313" key="4">
    <source>
        <dbReference type="EMBL" id="MCQ4839692.1"/>
    </source>
</evidence>
<feature type="compositionally biased region" description="Basic and acidic residues" evidence="2">
    <location>
        <begin position="261"/>
        <end position="270"/>
    </location>
</feature>
<dbReference type="PROSITE" id="PS00934">
    <property type="entry name" value="GLYOXALASE_I_1"/>
    <property type="match status" value="1"/>
</dbReference>
<evidence type="ECO:0000256" key="2">
    <source>
        <dbReference type="SAM" id="MobiDB-lite"/>
    </source>
</evidence>
<evidence type="ECO:0000313" key="5">
    <source>
        <dbReference type="Proteomes" id="UP001524473"/>
    </source>
</evidence>
<dbReference type="PANTHER" id="PTHR43048:SF3">
    <property type="entry name" value="METHYLMALONYL-COA EPIMERASE, MITOCHONDRIAL"/>
    <property type="match status" value="1"/>
</dbReference>
<feature type="region of interest" description="Disordered" evidence="2">
    <location>
        <begin position="246"/>
        <end position="282"/>
    </location>
</feature>
<dbReference type="RefSeq" id="WP_082942005.1">
    <property type="nucleotide sequence ID" value="NZ_CABKVV010000009.1"/>
</dbReference>
<feature type="domain" description="VOC" evidence="3">
    <location>
        <begin position="4"/>
        <end position="128"/>
    </location>
</feature>
<dbReference type="InterPro" id="IPR037523">
    <property type="entry name" value="VOC_core"/>
</dbReference>
<comment type="caution">
    <text evidence="4">The sequence shown here is derived from an EMBL/GenBank/DDBJ whole genome shotgun (WGS) entry which is preliminary data.</text>
</comment>
<dbReference type="PROSITE" id="PS51819">
    <property type="entry name" value="VOC"/>
    <property type="match status" value="2"/>
</dbReference>